<feature type="compositionally biased region" description="Basic and acidic residues" evidence="14">
    <location>
        <begin position="43"/>
        <end position="52"/>
    </location>
</feature>
<feature type="transmembrane region" description="Helical" evidence="15">
    <location>
        <begin position="1244"/>
        <end position="1270"/>
    </location>
</feature>
<evidence type="ECO:0000256" key="16">
    <source>
        <dbReference type="SAM" id="SignalP"/>
    </source>
</evidence>
<evidence type="ECO:0000256" key="2">
    <source>
        <dbReference type="ARBA" id="ARBA00004141"/>
    </source>
</evidence>
<dbReference type="PANTHER" id="PTHR31983:SF0">
    <property type="entry name" value="GLUCAN ENDO-1,3-BETA-D-GLUCOSIDASE 2"/>
    <property type="match status" value="1"/>
</dbReference>
<evidence type="ECO:0000256" key="11">
    <source>
        <dbReference type="ARBA" id="ARBA00023295"/>
    </source>
</evidence>
<evidence type="ECO:0000259" key="18">
    <source>
        <dbReference type="Pfam" id="PF03639"/>
    </source>
</evidence>
<feature type="transmembrane region" description="Helical" evidence="15">
    <location>
        <begin position="1178"/>
        <end position="1202"/>
    </location>
</feature>
<feature type="domain" description="Glycosyl hydrolase family 81 C-terminal" evidence="19">
    <location>
        <begin position="497"/>
        <end position="846"/>
    </location>
</feature>
<keyword evidence="11" id="KW-0326">Glycosidase</keyword>
<feature type="transmembrane region" description="Helical" evidence="15">
    <location>
        <begin position="1214"/>
        <end position="1238"/>
    </location>
</feature>
<evidence type="ECO:0000256" key="4">
    <source>
        <dbReference type="ARBA" id="ARBA00010730"/>
    </source>
</evidence>
<dbReference type="GO" id="GO:0071555">
    <property type="term" value="P:cell wall organization"/>
    <property type="evidence" value="ECO:0007669"/>
    <property type="project" value="UniProtKB-KW"/>
</dbReference>
<feature type="region of interest" description="Disordered" evidence="14">
    <location>
        <begin position="43"/>
        <end position="66"/>
    </location>
</feature>
<keyword evidence="21" id="KW-1185">Reference proteome</keyword>
<keyword evidence="9 15" id="KW-0472">Membrane</keyword>
<gene>
    <name evidence="20" type="ORF">C2857_005894</name>
</gene>
<dbReference type="GO" id="GO:0052861">
    <property type="term" value="F:endo-1,3(4)-beta-glucanase activity"/>
    <property type="evidence" value="ECO:0007669"/>
    <property type="project" value="InterPro"/>
</dbReference>
<evidence type="ECO:0000256" key="8">
    <source>
        <dbReference type="ARBA" id="ARBA00022989"/>
    </source>
</evidence>
<dbReference type="NCBIfam" id="TIGR00846">
    <property type="entry name" value="caca2"/>
    <property type="match status" value="1"/>
</dbReference>
<comment type="similarity">
    <text evidence="4">Belongs to the glycosyl hydrolase 81 family.</text>
</comment>
<evidence type="ECO:0000256" key="13">
    <source>
        <dbReference type="ARBA" id="ARBA00023326"/>
    </source>
</evidence>
<comment type="catalytic activity">
    <reaction evidence="1">
        <text>Hydrolysis of (1-&gt;3)-beta-D-glucosidic linkages in (1-&gt;3)-beta-D-glucans.</text>
        <dbReference type="EC" id="3.2.1.39"/>
    </reaction>
</comment>
<feature type="chain" id="PRO_5034891178" description="glucan endo-1,3-beta-D-glucosidase" evidence="16">
    <location>
        <begin position="19"/>
        <end position="1334"/>
    </location>
</feature>
<evidence type="ECO:0000313" key="20">
    <source>
        <dbReference type="EMBL" id="QPG94396.1"/>
    </source>
</evidence>
<proteinExistence type="inferred from homology"/>
<dbReference type="Gene3D" id="1.10.287.1170">
    <property type="entry name" value="glycoside hydrolase family 81 endo-[beta] glucanase"/>
    <property type="match status" value="1"/>
</dbReference>
<evidence type="ECO:0000256" key="10">
    <source>
        <dbReference type="ARBA" id="ARBA00023277"/>
    </source>
</evidence>
<dbReference type="GO" id="GO:0015369">
    <property type="term" value="F:calcium:proton antiporter activity"/>
    <property type="evidence" value="ECO:0007669"/>
    <property type="project" value="InterPro"/>
</dbReference>
<dbReference type="FunFam" id="1.20.1420.30:FF:000011">
    <property type="entry name" value="Vacuolar calcium ion transporter"/>
    <property type="match status" value="1"/>
</dbReference>
<feature type="transmembrane region" description="Helical" evidence="15">
    <location>
        <begin position="1126"/>
        <end position="1147"/>
    </location>
</feature>
<dbReference type="GO" id="GO:0000272">
    <property type="term" value="P:polysaccharide catabolic process"/>
    <property type="evidence" value="ECO:0007669"/>
    <property type="project" value="UniProtKB-KW"/>
</dbReference>
<evidence type="ECO:0000256" key="15">
    <source>
        <dbReference type="SAM" id="Phobius"/>
    </source>
</evidence>
<feature type="transmembrane region" description="Helical" evidence="15">
    <location>
        <begin position="1282"/>
        <end position="1299"/>
    </location>
</feature>
<feature type="domain" description="Glycosyl hydrolase family 81 N-terminal" evidence="18">
    <location>
        <begin position="168"/>
        <end position="488"/>
    </location>
</feature>
<feature type="transmembrane region" description="Helical" evidence="15">
    <location>
        <begin position="963"/>
        <end position="980"/>
    </location>
</feature>
<dbReference type="InterPro" id="IPR044880">
    <property type="entry name" value="NCX_ion-bd_dom_sf"/>
</dbReference>
<name>A0A7S9PSI3_EPIFF</name>
<reference evidence="20 21" key="1">
    <citation type="journal article" date="2018" name="PLoS Genet.">
        <title>Repeat elements organise 3D genome structure and mediate transcription in the filamentous fungus Epichloe festucae.</title>
        <authorList>
            <person name="Winter D.J."/>
            <person name="Ganley A.R.D."/>
            <person name="Young C.A."/>
            <person name="Liachko I."/>
            <person name="Schardl C.L."/>
            <person name="Dupont P.Y."/>
            <person name="Berry D."/>
            <person name="Ram A."/>
            <person name="Scott B."/>
            <person name="Cox M.P."/>
        </authorList>
    </citation>
    <scope>NUCLEOTIDE SEQUENCE [LARGE SCALE GENOMIC DNA]</scope>
    <source>
        <strain evidence="20 21">Fl1</strain>
    </source>
</reference>
<feature type="compositionally biased region" description="Polar residues" evidence="14">
    <location>
        <begin position="54"/>
        <end position="66"/>
    </location>
</feature>
<feature type="transmembrane region" description="Helical" evidence="15">
    <location>
        <begin position="1017"/>
        <end position="1038"/>
    </location>
</feature>
<sequence>MEIRLLLMFSNWLTISLAYLRTIHNSKGDSRQAPVEFPHRELSYNTSSDHKPSSAVTSSRTPYTTPEQIRHDLVPTSATVDIWNNFTRTQPYATTSGQTRVFSDSRDAQAPEEPEYAPGSINVLLVDEAALFPDNIEQNKVKMAGQNIFAKPIDTKAPPSGIPQRHDHPVPRKGIHSPGPLQTNKFYSNFFLGDQRGPAFTFPYSVSWAGGKGASGSWGMACTHIEERQRVFGKENIDGASSYYLNPIGIQSMVLSAKELGCETAVSTDSVTAFSARVHLSKDSTAPPAVSFPLVQGMACITAQYDGSIPLLQSGVFFKAVSRVTHNPKESVTKYNFHLEDGTIWRVYAHRTKGEELDLKVINNGLAESKHAFHGTIQVCKDPDTKGSEDLLDDGAGIYPVTLTLSGSVFGKEGTYSFAFEKNGHQLGHLYMYALPHHLSSFNAETMKRVRNVQLQSPTKGTATLVKGTEWTMIERHMPTDMDFAPWRPDKGPLKHLSDKAKSTIRAAAAKELSQNIVAQTNLDSMYFSGKALAKFATILYVIDELLGDKALAKKGLGPLKAAFGTFAANKQKFPLNHETAWGGLVSSASYETGDAGVDFGNTYYNDHHFHYGYHILAAATIGHIDQAWATANKDYVNLLVRDIANSSKDDKFFPMWRSFDWYHGHSWAHGLYAATDGKNQESSSEDVMCAYALKMWGKVSKNTDVEMRGNLQLSIIARSLQSYYLYKNDNTVQPKQFIGNKVAGILFENKIDHTTYFDPSIEAIQGIHMIPILPPSLYVRDEKFVREEWEAYFSKGRIDDIRNAWKGIIYANYATIEPRKAWEFFTSKDFDPQWLDGGASLTWYMAYSAGMFTPSLLGHWDLLDNFEPMVFGGLVSESYRHLRRQMANNNSRGNADEQTPLINGESASSAHAGNYITQHSNNSVYSFFFDHKHTPGNDSDSVVVRSAAYAWHVTKVTLLSNYVNFLLVMVPVGIVAGAMGWSSTAVFTINFFAIIPLAAVLSFATEEISIKLGDTMGGLLNATFGNAVELIVSIVALKDGQIEVVQSSMLGSILSNLLLVMGMCFFFGGLVHRGRNGAGTEQTFSGAVAQTTCSLMTLSSASLVIPAALYAVLDQNNSGDKNQSILILSRGTAIILLLLYVLYLVFQLRTHSNLFDAEVQCGAEEDGEGEVPTMGPIAAAIVLVVVTVLVAVCADYLVGSIDDIVETANISKAFIGLILIPIVGNAAEHVTAVVVALRDKMDLAMGVAIGSSIQIALGVTPFLVIVGWIIGQPMSLRFETFETVAFAVSVLVVTYTVQDGKSNYLEGAMLLGLYIIIAVAFYATPSGAFDKST</sequence>
<dbReference type="PANTHER" id="PTHR31983">
    <property type="entry name" value="ENDO-1,3(4)-BETA-GLUCANASE 1"/>
    <property type="match status" value="1"/>
</dbReference>
<protein>
    <recommendedName>
        <fullName evidence="5">glucan endo-1,3-beta-D-glucosidase</fullName>
        <ecNumber evidence="5">3.2.1.39</ecNumber>
    </recommendedName>
</protein>
<dbReference type="NCBIfam" id="TIGR00378">
    <property type="entry name" value="cax"/>
    <property type="match status" value="1"/>
</dbReference>
<evidence type="ECO:0000256" key="6">
    <source>
        <dbReference type="ARBA" id="ARBA00022692"/>
    </source>
</evidence>
<evidence type="ECO:0000313" key="21">
    <source>
        <dbReference type="Proteomes" id="UP000594364"/>
    </source>
</evidence>
<keyword evidence="12" id="KW-0961">Cell wall biogenesis/degradation</keyword>
<dbReference type="InterPro" id="IPR005200">
    <property type="entry name" value="Endo-beta-glucanase"/>
</dbReference>
<evidence type="ECO:0000256" key="7">
    <source>
        <dbReference type="ARBA" id="ARBA00022801"/>
    </source>
</evidence>
<keyword evidence="10" id="KW-0119">Carbohydrate metabolism</keyword>
<keyword evidence="7" id="KW-0378">Hydrolase</keyword>
<dbReference type="Pfam" id="PF01699">
    <property type="entry name" value="Na_Ca_ex"/>
    <property type="match status" value="2"/>
</dbReference>
<evidence type="ECO:0000256" key="12">
    <source>
        <dbReference type="ARBA" id="ARBA00023316"/>
    </source>
</evidence>
<dbReference type="InterPro" id="IPR004837">
    <property type="entry name" value="NaCa_Exmemb"/>
</dbReference>
<dbReference type="Proteomes" id="UP000594364">
    <property type="component" value="Chromosome 1"/>
</dbReference>
<feature type="domain" description="Sodium/calcium exchanger membrane region" evidence="17">
    <location>
        <begin position="984"/>
        <end position="1149"/>
    </location>
</feature>
<dbReference type="EMBL" id="CP031385">
    <property type="protein sequence ID" value="QPG94396.1"/>
    <property type="molecule type" value="Genomic_DNA"/>
</dbReference>
<dbReference type="OrthoDB" id="4473401at2759"/>
<evidence type="ECO:0000259" key="17">
    <source>
        <dbReference type="Pfam" id="PF01699"/>
    </source>
</evidence>
<keyword evidence="8 15" id="KW-1133">Transmembrane helix</keyword>
<accession>A0A7S9PSI3</accession>
<feature type="transmembrane region" description="Helical" evidence="15">
    <location>
        <begin position="1050"/>
        <end position="1069"/>
    </location>
</feature>
<evidence type="ECO:0000256" key="5">
    <source>
        <dbReference type="ARBA" id="ARBA00012780"/>
    </source>
</evidence>
<dbReference type="GO" id="GO:0016020">
    <property type="term" value="C:membrane"/>
    <property type="evidence" value="ECO:0007669"/>
    <property type="project" value="UniProtKB-SubCell"/>
</dbReference>
<dbReference type="PROSITE" id="PS52008">
    <property type="entry name" value="GH81"/>
    <property type="match status" value="1"/>
</dbReference>
<dbReference type="GO" id="GO:0042973">
    <property type="term" value="F:glucan endo-1,3-beta-D-glucosidase activity"/>
    <property type="evidence" value="ECO:0007669"/>
    <property type="project" value="UniProtKB-EC"/>
</dbReference>
<dbReference type="GO" id="GO:0009986">
    <property type="term" value="C:cell surface"/>
    <property type="evidence" value="ECO:0007669"/>
    <property type="project" value="TreeGrafter"/>
</dbReference>
<dbReference type="Gene3D" id="1.20.1420.30">
    <property type="entry name" value="NCX, central ion-binding region"/>
    <property type="match status" value="2"/>
</dbReference>
<keyword evidence="13" id="KW-0624">Polysaccharide degradation</keyword>
<comment type="subcellular location">
    <subcellularLocation>
        <location evidence="2">Membrane</location>
        <topology evidence="2">Multi-pass membrane protein</topology>
    </subcellularLocation>
</comment>
<keyword evidence="6 15" id="KW-0812">Transmembrane</keyword>
<dbReference type="EC" id="3.2.1.39" evidence="5"/>
<dbReference type="InterPro" id="IPR040451">
    <property type="entry name" value="GH81_N"/>
</dbReference>
<keyword evidence="16" id="KW-0732">Signal</keyword>
<dbReference type="InterPro" id="IPR040720">
    <property type="entry name" value="GH81_C"/>
</dbReference>
<evidence type="ECO:0000259" key="19">
    <source>
        <dbReference type="Pfam" id="PF17652"/>
    </source>
</evidence>
<dbReference type="Pfam" id="PF17652">
    <property type="entry name" value="Glyco_hydro81C"/>
    <property type="match status" value="1"/>
</dbReference>
<comment type="similarity">
    <text evidence="3">Belongs to the Ca(2+):cation antiporter (CaCA) (TC 2.A.19) family.</text>
</comment>
<feature type="domain" description="Sodium/calcium exchanger membrane region" evidence="17">
    <location>
        <begin position="1181"/>
        <end position="1323"/>
    </location>
</feature>
<dbReference type="Gene3D" id="2.70.98.30">
    <property type="entry name" value="Golgi alpha-mannosidase II, domain 4"/>
    <property type="match status" value="1"/>
</dbReference>
<feature type="transmembrane region" description="Helical" evidence="15">
    <location>
        <begin position="1089"/>
        <end position="1114"/>
    </location>
</feature>
<dbReference type="Pfam" id="PF03639">
    <property type="entry name" value="Glyco_hydro_81"/>
    <property type="match status" value="1"/>
</dbReference>
<dbReference type="FunFam" id="1.10.287.1170:FF:000001">
    <property type="entry name" value="Endo-1,3-beta-glucanase Engl1"/>
    <property type="match status" value="1"/>
</dbReference>
<feature type="signal peptide" evidence="16">
    <location>
        <begin position="1"/>
        <end position="18"/>
    </location>
</feature>
<evidence type="ECO:0000256" key="3">
    <source>
        <dbReference type="ARBA" id="ARBA00008170"/>
    </source>
</evidence>
<evidence type="ECO:0000256" key="1">
    <source>
        <dbReference type="ARBA" id="ARBA00000382"/>
    </source>
</evidence>
<feature type="transmembrane region" description="Helical" evidence="15">
    <location>
        <begin position="987"/>
        <end position="1005"/>
    </location>
</feature>
<evidence type="ECO:0000256" key="14">
    <source>
        <dbReference type="SAM" id="MobiDB-lite"/>
    </source>
</evidence>
<dbReference type="Gene3D" id="1.20.5.420">
    <property type="entry name" value="Immunoglobulin FC, subunit C"/>
    <property type="match status" value="1"/>
</dbReference>
<dbReference type="InterPro" id="IPR004798">
    <property type="entry name" value="CAX-like"/>
</dbReference>
<organism evidence="20 21">
    <name type="scientific">Epichloe festucae (strain Fl1)</name>
    <dbReference type="NCBI Taxonomy" id="877507"/>
    <lineage>
        <taxon>Eukaryota</taxon>
        <taxon>Fungi</taxon>
        <taxon>Dikarya</taxon>
        <taxon>Ascomycota</taxon>
        <taxon>Pezizomycotina</taxon>
        <taxon>Sordariomycetes</taxon>
        <taxon>Hypocreomycetidae</taxon>
        <taxon>Hypocreales</taxon>
        <taxon>Clavicipitaceae</taxon>
        <taxon>Epichloe</taxon>
    </lineage>
</organism>
<evidence type="ECO:0000256" key="9">
    <source>
        <dbReference type="ARBA" id="ARBA00023136"/>
    </source>
</evidence>
<feature type="transmembrane region" description="Helical" evidence="15">
    <location>
        <begin position="1305"/>
        <end position="1324"/>
    </location>
</feature>